<evidence type="ECO:0000256" key="2">
    <source>
        <dbReference type="ARBA" id="ARBA00022840"/>
    </source>
</evidence>
<dbReference type="Proteomes" id="UP001642360">
    <property type="component" value="Unassembled WGS sequence"/>
</dbReference>
<dbReference type="InterPro" id="IPR043129">
    <property type="entry name" value="ATPase_NBD"/>
</dbReference>
<accession>A0ABC8U0K3</accession>
<reference evidence="3 4" key="1">
    <citation type="submission" date="2024-02" db="EMBL/GenBank/DDBJ databases">
        <authorList>
            <person name="Vignale AGUSTIN F."/>
            <person name="Sosa J E."/>
            <person name="Modenutti C."/>
        </authorList>
    </citation>
    <scope>NUCLEOTIDE SEQUENCE [LARGE SCALE GENOMIC DNA]</scope>
</reference>
<proteinExistence type="predicted"/>
<dbReference type="SUPFAM" id="SSF53067">
    <property type="entry name" value="Actin-like ATPase domain"/>
    <property type="match status" value="1"/>
</dbReference>
<dbReference type="PANTHER" id="PTHR45639">
    <property type="entry name" value="HSC70CB, ISOFORM G-RELATED"/>
    <property type="match status" value="1"/>
</dbReference>
<dbReference type="PANTHER" id="PTHR45639:SF4">
    <property type="entry name" value="HSC70CB, ISOFORM G"/>
    <property type="match status" value="1"/>
</dbReference>
<gene>
    <name evidence="3" type="ORF">ILEXP_LOCUS44377</name>
</gene>
<evidence type="ECO:0000256" key="1">
    <source>
        <dbReference type="ARBA" id="ARBA00022741"/>
    </source>
</evidence>
<dbReference type="EMBL" id="CAUOFW020006391">
    <property type="protein sequence ID" value="CAK9174628.1"/>
    <property type="molecule type" value="Genomic_DNA"/>
</dbReference>
<keyword evidence="2" id="KW-0067">ATP-binding</keyword>
<dbReference type="AlphaFoldDB" id="A0ABC8U0K3"/>
<dbReference type="Gene3D" id="3.30.420.40">
    <property type="match status" value="2"/>
</dbReference>
<dbReference type="FunFam" id="3.90.640.10:FF:000004">
    <property type="entry name" value="Heat shock 70 kDa protein 4"/>
    <property type="match status" value="1"/>
</dbReference>
<name>A0ABC8U0K3_9AQUA</name>
<keyword evidence="4" id="KW-1185">Reference proteome</keyword>
<evidence type="ECO:0000313" key="3">
    <source>
        <dbReference type="EMBL" id="CAK9174628.1"/>
    </source>
</evidence>
<protein>
    <submittedName>
        <fullName evidence="3">Uncharacterized protein</fullName>
    </submittedName>
</protein>
<organism evidence="3 4">
    <name type="scientific">Ilex paraguariensis</name>
    <name type="common">yerba mate</name>
    <dbReference type="NCBI Taxonomy" id="185542"/>
    <lineage>
        <taxon>Eukaryota</taxon>
        <taxon>Viridiplantae</taxon>
        <taxon>Streptophyta</taxon>
        <taxon>Embryophyta</taxon>
        <taxon>Tracheophyta</taxon>
        <taxon>Spermatophyta</taxon>
        <taxon>Magnoliopsida</taxon>
        <taxon>eudicotyledons</taxon>
        <taxon>Gunneridae</taxon>
        <taxon>Pentapetalae</taxon>
        <taxon>asterids</taxon>
        <taxon>campanulids</taxon>
        <taxon>Aquifoliales</taxon>
        <taxon>Aquifoliaceae</taxon>
        <taxon>Ilex</taxon>
    </lineage>
</organism>
<dbReference type="Gene3D" id="3.90.640.10">
    <property type="entry name" value="Actin, Chain A, domain 4"/>
    <property type="match status" value="1"/>
</dbReference>
<dbReference type="GO" id="GO:0005524">
    <property type="term" value="F:ATP binding"/>
    <property type="evidence" value="ECO:0007669"/>
    <property type="project" value="UniProtKB-KW"/>
</dbReference>
<dbReference type="InterPro" id="IPR013126">
    <property type="entry name" value="Hsp_70_fam"/>
</dbReference>
<keyword evidence="1" id="KW-0547">Nucleotide-binding</keyword>
<sequence>MKILAHSFDQSLGGRDFDEVLFRYFAMTFKEEYKTDVFQNARACIRLCAACEKLKKVLSANAEAPLNIECLMEEKDVKGCIQREKFEQLSVSLLSSVTEPLEKALLDVGLSVTDIHVVEVIGSGSRVPAVTRRLKKFFGKESSHTMKAIECVAKGCALQCAIVSPTFKVRQFQLLEKDVEVPFVKESAKEATEMEIDEASADGVPPSSIMENDVTTGAGNVLVAENGVSKTRDMPVQMRTYVEVTDSPWRVVSSLEDAQ</sequence>
<evidence type="ECO:0000313" key="4">
    <source>
        <dbReference type="Proteomes" id="UP001642360"/>
    </source>
</evidence>
<dbReference type="Pfam" id="PF00012">
    <property type="entry name" value="HSP70"/>
    <property type="match status" value="1"/>
</dbReference>
<comment type="caution">
    <text evidence="3">The sequence shown here is derived from an EMBL/GenBank/DDBJ whole genome shotgun (WGS) entry which is preliminary data.</text>
</comment>